<dbReference type="Gene3D" id="2.70.98.60">
    <property type="entry name" value="alpha-galactosidase from lactobacil brevis"/>
    <property type="match status" value="1"/>
</dbReference>
<dbReference type="InterPro" id="IPR013785">
    <property type="entry name" value="Aldolase_TIM"/>
</dbReference>
<dbReference type="GeneID" id="25325098"/>
<dbReference type="STRING" id="348802.A0A0D2C1Q1"/>
<dbReference type="EMBL" id="KN847318">
    <property type="protein sequence ID" value="KIW58691.1"/>
    <property type="molecule type" value="Genomic_DNA"/>
</dbReference>
<dbReference type="SUPFAM" id="SSF51445">
    <property type="entry name" value="(Trans)glycosidases"/>
    <property type="match status" value="1"/>
</dbReference>
<reference evidence="5 6" key="1">
    <citation type="submission" date="2015-01" db="EMBL/GenBank/DDBJ databases">
        <title>The Genome Sequence of Exophiala xenobiotica CBS118157.</title>
        <authorList>
            <consortium name="The Broad Institute Genomics Platform"/>
            <person name="Cuomo C."/>
            <person name="de Hoog S."/>
            <person name="Gorbushina A."/>
            <person name="Stielow B."/>
            <person name="Teixiera M."/>
            <person name="Abouelleil A."/>
            <person name="Chapman S.B."/>
            <person name="Priest M."/>
            <person name="Young S.K."/>
            <person name="Wortman J."/>
            <person name="Nusbaum C."/>
            <person name="Birren B."/>
        </authorList>
    </citation>
    <scope>NUCLEOTIDE SEQUENCE [LARGE SCALE GENOMIC DNA]</scope>
    <source>
        <strain evidence="5 6">CBS 118157</strain>
    </source>
</reference>
<accession>A0A0D2C1Q1</accession>
<dbReference type="GO" id="GO:0004557">
    <property type="term" value="F:alpha-galactosidase activity"/>
    <property type="evidence" value="ECO:0007669"/>
    <property type="project" value="UniProtKB-EC"/>
</dbReference>
<dbReference type="RefSeq" id="XP_013319275.1">
    <property type="nucleotide sequence ID" value="XM_013463821.1"/>
</dbReference>
<dbReference type="HOGENOM" id="CLU_018331_0_0_1"/>
<dbReference type="InterPro" id="IPR017853">
    <property type="entry name" value="GH"/>
</dbReference>
<keyword evidence="6" id="KW-1185">Reference proteome</keyword>
<evidence type="ECO:0000313" key="6">
    <source>
        <dbReference type="Proteomes" id="UP000054342"/>
    </source>
</evidence>
<evidence type="ECO:0000256" key="3">
    <source>
        <dbReference type="ARBA" id="ARBA00022801"/>
    </source>
</evidence>
<dbReference type="CDD" id="cd14791">
    <property type="entry name" value="GH36"/>
    <property type="match status" value="1"/>
</dbReference>
<dbReference type="GO" id="GO:0016052">
    <property type="term" value="P:carbohydrate catabolic process"/>
    <property type="evidence" value="ECO:0007669"/>
    <property type="project" value="InterPro"/>
</dbReference>
<gene>
    <name evidence="5" type="ORF">PV05_03190</name>
</gene>
<sequence length="714" mass="79230">MTIKKEIVWRPGPVKVLFAVGNDDIVRIAAIESSSPMTKFPSSQDPEHAVPVFGLRLTAEGNANFKSHRSMIGSYASERLKYQGHKEGETSSTRTFEISSHDDTTGITAIANFSIYPGIPVIRSTITIKNTSEEDIVVTQIPSLLAGNLAGPSKTWSNYTLSTATNSWFREAQWREQNLSSLGLDDYGIVELNEGHAATLDSVSLSSRGSFSTGTFLPMGMLKKNDDSETWLWQIEHNGSWKWEVGDFNDRLYLGMSGPTSNDHEWRNKLNPGHSFTTVPIALCLVAGNQDQAFSALTAYRRAMRRKHKDNEKLSLIFNDYMNCLMGDPDEDKVTALIEPVRKSGAEYFVIDAGWYSDDNSWWDDVGLWEPSTVRFPSGFKRLLEKIAAAGMIPGVWLEPEVIGVRSVVGKQLPEDAFFQDNGSRIVEKGRYQLDFRHPAVRERLDKVVDNLVLNYGVGYFKFDYNIEVIRGTDVNTYSTGDAHLAHHRAYLAWVNGLYDRHSDLVIESCSSGAQRLEYAMLGTHSLQSTSDQQDPVRYASIAAAAPTAVTPEQSAVWAYPQPGWSDEKNALTVVNSLLGRIHLSGRLDQLSAAQLDLIYRGMEVYKGLRGHLNTALPFWPIGLPSWRDDWHSMGLATTAGDILLAVWRIKGSQTCSLAIPQLKGASNVCAALLYPPNFESQATWNERTNALDVQLPGATCARLYRLCAAGGTK</sequence>
<dbReference type="PANTHER" id="PTHR43053">
    <property type="entry name" value="GLYCOSIDASE FAMILY 31"/>
    <property type="match status" value="1"/>
</dbReference>
<dbReference type="Pfam" id="PF02065">
    <property type="entry name" value="Melibiase"/>
    <property type="match status" value="1"/>
</dbReference>
<organism evidence="5 6">
    <name type="scientific">Exophiala xenobiotica</name>
    <dbReference type="NCBI Taxonomy" id="348802"/>
    <lineage>
        <taxon>Eukaryota</taxon>
        <taxon>Fungi</taxon>
        <taxon>Dikarya</taxon>
        <taxon>Ascomycota</taxon>
        <taxon>Pezizomycotina</taxon>
        <taxon>Eurotiomycetes</taxon>
        <taxon>Chaetothyriomycetidae</taxon>
        <taxon>Chaetothyriales</taxon>
        <taxon>Herpotrichiellaceae</taxon>
        <taxon>Exophiala</taxon>
    </lineage>
</organism>
<evidence type="ECO:0000313" key="5">
    <source>
        <dbReference type="EMBL" id="KIW58691.1"/>
    </source>
</evidence>
<keyword evidence="3" id="KW-0378">Hydrolase</keyword>
<keyword evidence="4" id="KW-0326">Glycosidase</keyword>
<dbReference type="EC" id="3.2.1.22" evidence="2"/>
<dbReference type="Gene3D" id="3.20.20.70">
    <property type="entry name" value="Aldolase class I"/>
    <property type="match status" value="1"/>
</dbReference>
<dbReference type="InterPro" id="IPR050985">
    <property type="entry name" value="Alpha-glycosidase_related"/>
</dbReference>
<dbReference type="AlphaFoldDB" id="A0A0D2C1Q1"/>
<dbReference type="Proteomes" id="UP000054342">
    <property type="component" value="Unassembled WGS sequence"/>
</dbReference>
<evidence type="ECO:0000256" key="2">
    <source>
        <dbReference type="ARBA" id="ARBA00012755"/>
    </source>
</evidence>
<evidence type="ECO:0000256" key="4">
    <source>
        <dbReference type="ARBA" id="ARBA00023295"/>
    </source>
</evidence>
<evidence type="ECO:0000256" key="1">
    <source>
        <dbReference type="ARBA" id="ARBA00001255"/>
    </source>
</evidence>
<dbReference type="InterPro" id="IPR002252">
    <property type="entry name" value="Glyco_hydro_36"/>
</dbReference>
<name>A0A0D2C1Q1_9EURO</name>
<comment type="catalytic activity">
    <reaction evidence="1">
        <text>Hydrolysis of terminal, non-reducing alpha-D-galactose residues in alpha-D-galactosides, including galactose oligosaccharides, galactomannans and galactolipids.</text>
        <dbReference type="EC" id="3.2.1.22"/>
    </reaction>
</comment>
<dbReference type="InterPro" id="IPR038417">
    <property type="entry name" value="Alpga-gal_N_sf"/>
</dbReference>
<protein>
    <recommendedName>
        <fullName evidence="2">alpha-galactosidase</fullName>
        <ecNumber evidence="2">3.2.1.22</ecNumber>
    </recommendedName>
</protein>
<dbReference type="OrthoDB" id="5795902at2759"/>
<dbReference type="PANTHER" id="PTHR43053:SF3">
    <property type="entry name" value="ALPHA-GALACTOSIDASE C-RELATED"/>
    <property type="match status" value="1"/>
</dbReference>
<proteinExistence type="predicted"/>